<comment type="caution">
    <text evidence="2">The sequence shown here is derived from an EMBL/GenBank/DDBJ whole genome shotgun (WGS) entry which is preliminary data.</text>
</comment>
<name>A0AAX2QQ62_9HYPH</name>
<evidence type="ECO:0000313" key="3">
    <source>
        <dbReference type="Proteomes" id="UP000295021"/>
    </source>
</evidence>
<reference evidence="1 4" key="2">
    <citation type="submission" date="2020-08" db="EMBL/GenBank/DDBJ databases">
        <title>Genomic Encyclopedia of Type Strains, Phase III (KMG-III): the genomes of soil and plant-associated and newly described type strains.</title>
        <authorList>
            <person name="Whitman W."/>
        </authorList>
    </citation>
    <scope>NUCLEOTIDE SEQUENCE [LARGE SCALE GENOMIC DNA]</scope>
    <source>
        <strain evidence="1 4">CECT 8280</strain>
    </source>
</reference>
<dbReference type="EMBL" id="SMBI01000002">
    <property type="protein sequence ID" value="TCU28299.1"/>
    <property type="molecule type" value="Genomic_DNA"/>
</dbReference>
<evidence type="ECO:0000313" key="1">
    <source>
        <dbReference type="EMBL" id="MBB3160130.1"/>
    </source>
</evidence>
<dbReference type="EMBL" id="JACHXX010000001">
    <property type="protein sequence ID" value="MBB3160130.1"/>
    <property type="molecule type" value="Genomic_DNA"/>
</dbReference>
<accession>A0AAX2QQ62</accession>
<dbReference type="Proteomes" id="UP000295021">
    <property type="component" value="Unassembled WGS sequence"/>
</dbReference>
<dbReference type="Proteomes" id="UP000542811">
    <property type="component" value="Unassembled WGS sequence"/>
</dbReference>
<evidence type="ECO:0000313" key="2">
    <source>
        <dbReference type="EMBL" id="TCU28299.1"/>
    </source>
</evidence>
<sequence length="34" mass="3909">MLLRKADGGEVRGSFMPSLCVLRIDRINYLTKVR</sequence>
<organism evidence="2 3">
    <name type="scientific">Rhizobium laguerreae</name>
    <dbReference type="NCBI Taxonomy" id="1076926"/>
    <lineage>
        <taxon>Bacteria</taxon>
        <taxon>Pseudomonadati</taxon>
        <taxon>Pseudomonadota</taxon>
        <taxon>Alphaproteobacteria</taxon>
        <taxon>Hyphomicrobiales</taxon>
        <taxon>Rhizobiaceae</taxon>
        <taxon>Rhizobium/Agrobacterium group</taxon>
        <taxon>Rhizobium</taxon>
    </lineage>
</organism>
<gene>
    <name evidence="2" type="ORF">EV131_102131</name>
    <name evidence="1" type="ORF">FHS25_000562</name>
</gene>
<reference evidence="2 3" key="1">
    <citation type="submission" date="2019-03" db="EMBL/GenBank/DDBJ databases">
        <title>Genomic Encyclopedia of Type Strains, Phase IV (KMG-V): Genome sequencing to study the core and pangenomes of soil and plant-associated prokaryotes.</title>
        <authorList>
            <person name="Whitman W."/>
        </authorList>
    </citation>
    <scope>NUCLEOTIDE SEQUENCE [LARGE SCALE GENOMIC DNA]</scope>
    <source>
        <strain evidence="2 3">FB403</strain>
    </source>
</reference>
<proteinExistence type="predicted"/>
<dbReference type="AlphaFoldDB" id="A0AAX2QQ62"/>
<keyword evidence="4" id="KW-1185">Reference proteome</keyword>
<evidence type="ECO:0000313" key="4">
    <source>
        <dbReference type="Proteomes" id="UP000542811"/>
    </source>
</evidence>
<protein>
    <submittedName>
        <fullName evidence="2">Uncharacterized protein</fullName>
    </submittedName>
</protein>